<feature type="signal peptide" evidence="6">
    <location>
        <begin position="1"/>
        <end position="20"/>
    </location>
</feature>
<keyword evidence="3" id="KW-0878">Amphibian defense peptide</keyword>
<gene>
    <name evidence="7" type="primary">caep1</name>
</gene>
<sequence length="67" mass="7496">MNKKVCVMMLLAMMATAALCGPMAEPESAKRGLQKKEIAQLREAVRDMNDQQDYTGWMDFGRRNSGA</sequence>
<dbReference type="AlphaFoldDB" id="D3WKE2"/>
<organism evidence="7">
    <name type="scientific">Ranoidea splendida</name>
    <name type="common">Magnificent tree frog</name>
    <name type="synonym">Litoria splendida</name>
    <dbReference type="NCBI Taxonomy" id="30345"/>
    <lineage>
        <taxon>Eukaryota</taxon>
        <taxon>Metazoa</taxon>
        <taxon>Chordata</taxon>
        <taxon>Craniata</taxon>
        <taxon>Vertebrata</taxon>
        <taxon>Euteleostomi</taxon>
        <taxon>Amphibia</taxon>
        <taxon>Batrachia</taxon>
        <taxon>Anura</taxon>
        <taxon>Neobatrachia</taxon>
        <taxon>Hyloidea</taxon>
        <taxon>Hylidae</taxon>
        <taxon>Pelodryadinae</taxon>
        <taxon>Ranoidea</taxon>
    </lineage>
</organism>
<dbReference type="InterPro" id="IPR013152">
    <property type="entry name" value="Gastrin/cholecystokinin_CS"/>
</dbReference>
<dbReference type="GO" id="GO:0006952">
    <property type="term" value="P:defense response"/>
    <property type="evidence" value="ECO:0007669"/>
    <property type="project" value="UniProtKB-KW"/>
</dbReference>
<keyword evidence="4" id="KW-0964">Secreted</keyword>
<evidence type="ECO:0000256" key="6">
    <source>
        <dbReference type="SAM" id="SignalP"/>
    </source>
</evidence>
<evidence type="ECO:0000256" key="1">
    <source>
        <dbReference type="ARBA" id="ARBA00004613"/>
    </source>
</evidence>
<proteinExistence type="evidence at transcript level"/>
<evidence type="ECO:0000256" key="5">
    <source>
        <dbReference type="ARBA" id="ARBA00023283"/>
    </source>
</evidence>
<evidence type="ECO:0000313" key="7">
    <source>
        <dbReference type="EMBL" id="ADC96675.1"/>
    </source>
</evidence>
<evidence type="ECO:0000256" key="2">
    <source>
        <dbReference type="ARBA" id="ARBA00006273"/>
    </source>
</evidence>
<evidence type="ECO:0000256" key="4">
    <source>
        <dbReference type="ARBA" id="ARBA00022525"/>
    </source>
</evidence>
<protein>
    <submittedName>
        <fullName evidence="7">Caerulein 1</fullName>
    </submittedName>
</protein>
<comment type="similarity">
    <text evidence="2">Belongs to the gastrin/cholecystokinin family.</text>
</comment>
<dbReference type="EMBL" id="GU144365">
    <property type="protein sequence ID" value="ADC96675.1"/>
    <property type="molecule type" value="mRNA"/>
</dbReference>
<dbReference type="GO" id="GO:0005576">
    <property type="term" value="C:extracellular region"/>
    <property type="evidence" value="ECO:0007669"/>
    <property type="project" value="UniProtKB-SubCell"/>
</dbReference>
<dbReference type="PROSITE" id="PS00259">
    <property type="entry name" value="GASTRIN"/>
    <property type="match status" value="1"/>
</dbReference>
<feature type="chain" id="PRO_5003051847" evidence="6">
    <location>
        <begin position="21"/>
        <end position="67"/>
    </location>
</feature>
<accession>D3WKE2</accession>
<evidence type="ECO:0000256" key="3">
    <source>
        <dbReference type="ARBA" id="ARBA00022446"/>
    </source>
</evidence>
<name>D3WKE2_RANSP</name>
<keyword evidence="6" id="KW-0732">Signal</keyword>
<keyword evidence="5" id="KW-0873">Pyrrolidone carboxylic acid</keyword>
<reference evidence="7" key="1">
    <citation type="journal article" date="2010" name="Curr. Biol.">
        <title>Identical skin toxins by convergent molecular adaptation in frogs.</title>
        <authorList>
            <person name="Roelants K."/>
            <person name="Fry B.G."/>
            <person name="Norman J.A."/>
            <person name="Clynen E."/>
            <person name="Schoofs L."/>
            <person name="Bossuyt F."/>
        </authorList>
    </citation>
    <scope>NUCLEOTIDE SEQUENCE</scope>
</reference>
<comment type="subcellular location">
    <subcellularLocation>
        <location evidence="1">Secreted</location>
    </subcellularLocation>
</comment>